<sequence>MKTSFKVIFIACISAFLLVNCSRKKDKFISRNFHAMATEYNVLYNGNIALEEGRDRLNEEYEDDYWNVLPVERIAFSEDILLPGQSKNESFSRAEEKAVKAIQKHSMNIKGKEKNPKMDEAYLLLGKARYFDQRFVPALEAFNYILYKYPLSDKINVARVWREKTNMRLDNDELAIKNLKRLLKLEHLKGQELADATSTMAQAYLNIKVTDTAIAYLEIAAQSTTKHEERGRYLFIKGQLYNILGYKDSANVTFDRVIDMHRKIPRDYYIGAYVEKAKNFDYVNGDKLVFSETLAMLEEDRENRPYLGRIYHQVGEYYLATGSDSLGIAYYNKSLRTQRSDRELNARNYKILGDLSFDNAEYKTAGAYFDSTLTNLTLNSKRYRTVKRERDNLVDVIYYEDISNVNDSIMYLVNLSETERLAHFEEYTTHLKEQAEIERERLEAETRAQEMLNSNSGFNVNTKNSAFQDRDAVAQIANTFYFYNTTTAAYGKNEFVKVWGNRKNEDNWRWSNMNFSGPSALVVASERNGLDLTADVYQPEYYINQIPSDQKVIDSIVKERNFAYYQLGVIYKEKFSDYELSKTKLKTLLESNPENRLVVPAKYNLYKDYELLGQTGEAEILKRDIINNHPDSRYAEVLSHPNQAAAQDLNSPEKIYEKTHTLLEAQKYSEVIVLCEDNIHNFEGDDIVAKFHLLKATAIGRLYGYEAYSKALNDVALTYANLPEGQRAEELRRNVLPKLKFTGFLNNEDGRRFNVIFQFDNASTEDIDAFAERLDQQLEKVRYYDLTSSKDVYSPTTTFVIVHGFSNLVVAEGFRDLFKKSDKNKITRPYVVISSENYQIIQIHKNLDTYFSEIK</sequence>
<gene>
    <name evidence="1" type="ORF">FNB79_03775</name>
</gene>
<evidence type="ECO:0000313" key="1">
    <source>
        <dbReference type="EMBL" id="QDO93131.1"/>
    </source>
</evidence>
<dbReference type="RefSeq" id="WP_143380036.1">
    <property type="nucleotide sequence ID" value="NZ_CP041637.1"/>
</dbReference>
<dbReference type="OrthoDB" id="1522549at2"/>
<proteinExistence type="predicted"/>
<dbReference type="Gene3D" id="1.25.40.10">
    <property type="entry name" value="Tetratricopeptide repeat domain"/>
    <property type="match status" value="3"/>
</dbReference>
<dbReference type="Proteomes" id="UP000319209">
    <property type="component" value="Chromosome"/>
</dbReference>
<keyword evidence="2" id="KW-1185">Reference proteome</keyword>
<organism evidence="1 2">
    <name type="scientific">Formosa sediminum</name>
    <dbReference type="NCBI Taxonomy" id="2594004"/>
    <lineage>
        <taxon>Bacteria</taxon>
        <taxon>Pseudomonadati</taxon>
        <taxon>Bacteroidota</taxon>
        <taxon>Flavobacteriia</taxon>
        <taxon>Flavobacteriales</taxon>
        <taxon>Flavobacteriaceae</taxon>
        <taxon>Formosa</taxon>
    </lineage>
</organism>
<name>A0A516GNM4_9FLAO</name>
<evidence type="ECO:0008006" key="3">
    <source>
        <dbReference type="Google" id="ProtNLM"/>
    </source>
</evidence>
<dbReference type="AlphaFoldDB" id="A0A516GNM4"/>
<protein>
    <recommendedName>
        <fullName evidence="3">Tetratricopeptide repeat protein</fullName>
    </recommendedName>
</protein>
<reference evidence="1 2" key="1">
    <citation type="submission" date="2019-07" db="EMBL/GenBank/DDBJ databases">
        <title>Genome sequencing for Formosa sp. PS13.</title>
        <authorList>
            <person name="Park S.-J."/>
        </authorList>
    </citation>
    <scope>NUCLEOTIDE SEQUENCE [LARGE SCALE GENOMIC DNA]</scope>
    <source>
        <strain evidence="1 2">PS13</strain>
    </source>
</reference>
<dbReference type="KEGG" id="fop:FNB79_03775"/>
<accession>A0A516GNM4</accession>
<dbReference type="SUPFAM" id="SSF48452">
    <property type="entry name" value="TPR-like"/>
    <property type="match status" value="1"/>
</dbReference>
<dbReference type="EMBL" id="CP041637">
    <property type="protein sequence ID" value="QDO93131.1"/>
    <property type="molecule type" value="Genomic_DNA"/>
</dbReference>
<evidence type="ECO:0000313" key="2">
    <source>
        <dbReference type="Proteomes" id="UP000319209"/>
    </source>
</evidence>
<dbReference type="InterPro" id="IPR011990">
    <property type="entry name" value="TPR-like_helical_dom_sf"/>
</dbReference>